<dbReference type="AlphaFoldDB" id="A0A1C7E9H2"/>
<keyword evidence="3" id="KW-1185">Reference proteome</keyword>
<evidence type="ECO:0000313" key="3">
    <source>
        <dbReference type="Proteomes" id="UP000092650"/>
    </source>
</evidence>
<dbReference type="KEGG" id="ppla:BBI15_09980"/>
<reference evidence="2" key="1">
    <citation type="submission" date="2016-10" db="EMBL/GenBank/DDBJ databases">
        <authorList>
            <person name="See-Too W.S."/>
        </authorList>
    </citation>
    <scope>NUCLEOTIDE SEQUENCE [LARGE SCALE GENOMIC DNA]</scope>
    <source>
        <strain evidence="2">DSM 23997</strain>
    </source>
</reference>
<dbReference type="RefSeq" id="WP_068870631.1">
    <property type="nucleotide sequence ID" value="NZ_CP016539.2"/>
</dbReference>
<evidence type="ECO:0000313" key="2">
    <source>
        <dbReference type="EMBL" id="ANU20520.1"/>
    </source>
</evidence>
<dbReference type="PANTHER" id="PTHR43668:SF2">
    <property type="entry name" value="ALLANTOINASE"/>
    <property type="match status" value="1"/>
</dbReference>
<dbReference type="NCBIfam" id="TIGR00857">
    <property type="entry name" value="pyrC_multi"/>
    <property type="match status" value="1"/>
</dbReference>
<dbReference type="InterPro" id="IPR006680">
    <property type="entry name" value="Amidohydro-rel"/>
</dbReference>
<accession>A0A1C7E9H2</accession>
<dbReference type="Gene3D" id="2.30.40.10">
    <property type="entry name" value="Urease, subunit C, domain 1"/>
    <property type="match status" value="1"/>
</dbReference>
<dbReference type="SUPFAM" id="SSF51556">
    <property type="entry name" value="Metallo-dependent hydrolases"/>
    <property type="match status" value="1"/>
</dbReference>
<gene>
    <name evidence="2" type="ORF">BBI15_09980</name>
</gene>
<protein>
    <recommendedName>
        <fullName evidence="1">Amidohydrolase-related domain-containing protein</fullName>
    </recommendedName>
</protein>
<sequence length="469" mass="51858">MKFEKVIQGHIVTPEGDFSGEIGINNGKILEVSDRKGMLHGEETVDFGEDFVFPGFIDAHVHCFSNPNEGIRKASSAAAKGGITSFLDMPYDLPVPISNVSVLEEKIAEVNEQAVVDIALWGTIPKENGAQVIDELAEAGVAGFKLSTFETDPYRFPRIEDADILEAMKKTAAHNLVIAFHAENDEMLTRYIEDAKKAGQKEAIHHNLTRPPVTETTAVVKLLDMASWSGAKLHIVHVSHARSIDYVEWFKQQGTNVTAETCYNYLLLTTEDLKKFGPKAKINPPLRLPEQVEALERKLLEGQIDFITSDHAPWQKADKTIGEYDIFKAKSGSPGLEIMVPLLFDHLVDQKGISPARFAELLALAPARRFRLVDKGSIETGKDADIVVIKRGAPWRIDENDFLSVSDVSPFHEHTVHNRIEATFVRGHLVYSHEGGINTQTAGRFIKPGEVNRDEDKQAALGGHVGTSK</sequence>
<dbReference type="GO" id="GO:0006145">
    <property type="term" value="P:purine nucleobase catabolic process"/>
    <property type="evidence" value="ECO:0007669"/>
    <property type="project" value="TreeGrafter"/>
</dbReference>
<dbReference type="InterPro" id="IPR050138">
    <property type="entry name" value="DHOase/Allantoinase_Hydrolase"/>
</dbReference>
<dbReference type="EMBL" id="CP016539">
    <property type="protein sequence ID" value="ANU20520.1"/>
    <property type="molecule type" value="Genomic_DNA"/>
</dbReference>
<dbReference type="InterPro" id="IPR011059">
    <property type="entry name" value="Metal-dep_hydrolase_composite"/>
</dbReference>
<evidence type="ECO:0000259" key="1">
    <source>
        <dbReference type="Pfam" id="PF01979"/>
    </source>
</evidence>
<dbReference type="InterPro" id="IPR032466">
    <property type="entry name" value="Metal_Hydrolase"/>
</dbReference>
<dbReference type="STRING" id="1038856.BBI15_09980"/>
<proteinExistence type="predicted"/>
<dbReference type="OrthoDB" id="9765462at2"/>
<dbReference type="SUPFAM" id="SSF51338">
    <property type="entry name" value="Composite domain of metallo-dependent hydrolases"/>
    <property type="match status" value="1"/>
</dbReference>
<dbReference type="Gene3D" id="3.20.20.140">
    <property type="entry name" value="Metal-dependent hydrolases"/>
    <property type="match status" value="1"/>
</dbReference>
<dbReference type="PANTHER" id="PTHR43668">
    <property type="entry name" value="ALLANTOINASE"/>
    <property type="match status" value="1"/>
</dbReference>
<dbReference type="Pfam" id="PF01979">
    <property type="entry name" value="Amidohydro_1"/>
    <property type="match status" value="1"/>
</dbReference>
<name>A0A1C7E9H2_9BACL</name>
<dbReference type="Proteomes" id="UP000092650">
    <property type="component" value="Chromosome"/>
</dbReference>
<dbReference type="GO" id="GO:0005737">
    <property type="term" value="C:cytoplasm"/>
    <property type="evidence" value="ECO:0007669"/>
    <property type="project" value="TreeGrafter"/>
</dbReference>
<feature type="domain" description="Amidohydrolase-related" evidence="1">
    <location>
        <begin position="51"/>
        <end position="430"/>
    </location>
</feature>
<dbReference type="GO" id="GO:0004038">
    <property type="term" value="F:allantoinase activity"/>
    <property type="evidence" value="ECO:0007669"/>
    <property type="project" value="TreeGrafter"/>
</dbReference>
<organism evidence="2 3">
    <name type="scientific">Planococcus plakortidis</name>
    <dbReference type="NCBI Taxonomy" id="1038856"/>
    <lineage>
        <taxon>Bacteria</taxon>
        <taxon>Bacillati</taxon>
        <taxon>Bacillota</taxon>
        <taxon>Bacilli</taxon>
        <taxon>Bacillales</taxon>
        <taxon>Caryophanaceae</taxon>
        <taxon>Planococcus</taxon>
    </lineage>
</organism>